<dbReference type="Pfam" id="PF21419">
    <property type="entry name" value="RoxA-like_Cyt-c"/>
    <property type="match status" value="1"/>
</dbReference>
<sequence>MKFNHFGLLLLLSLVGLSSCADKELPELQAVQKVVWLDQNWDDDQRQWFHYVSQGTSSFFVPYEWFIALEQPGLSLFSKKLIVDGDFLERLGFIAGSLGLYNSANLPVGFAVDHAATDLEGKPYRAIGLTCAACHTGQLNYKGTGVRYDGGPSMISANKLMSTILVSMLETYIGQRQFKRFAERVLADQYSDEGFKELRKEYTKAFMFLVNQLFQSISIQNQGIINKDIEQGRESKVLVDIVKNVKANLAQTEGYGRTDALNRIGNQVFALDAERPENFVIPNAPVSFPFIWTSSWFAWVQYDASIMQPMIRNAGEALGVGALLNLNKDKSNNFASSVHVMNLYAIEKSLAGEAAPFEHRQFSGLRSPQWPQNILGDIDQQKAAVGEHLYKQYCQECHLPPVGSSEFWNEQYWSVKNAIGTRLLDLKLFSTELIGTDPNQAAVLADRTINTIGMGLATGVFADAECAALNVTDDAKANFALSLGAVVQETVDLWYSKNGIPSEQQQEMNGYLPNCLRATRGYKARPLNGVWATAPFLHNGSVPNLFTLLSPVSERPKQFYVGNLEFDPILVGYETGKRSGLFLFDTTKNGNSNHGHEFNNTQNKGVIGPLLNVAEREALIEFLKTL</sequence>
<evidence type="ECO:0000256" key="1">
    <source>
        <dbReference type="SAM" id="SignalP"/>
    </source>
</evidence>
<dbReference type="eggNOG" id="COG2010">
    <property type="taxonomic scope" value="Bacteria"/>
</dbReference>
<reference evidence="2 3" key="1">
    <citation type="submission" date="2016-12" db="EMBL/GenBank/DDBJ databases">
        <authorList>
            <person name="Song W.-J."/>
            <person name="Kurnit D.M."/>
        </authorList>
    </citation>
    <scope>NUCLEOTIDE SEQUENCE [LARGE SCALE GENOMIC DNA]</scope>
    <source>
        <strain evidence="2 3">ATCC 49181</strain>
    </source>
</reference>
<accession>A0A1N6G9K3</accession>
<feature type="signal peptide" evidence="1">
    <location>
        <begin position="1"/>
        <end position="21"/>
    </location>
</feature>
<evidence type="ECO:0008006" key="4">
    <source>
        <dbReference type="Google" id="ProtNLM"/>
    </source>
</evidence>
<dbReference type="GO" id="GO:0020037">
    <property type="term" value="F:heme binding"/>
    <property type="evidence" value="ECO:0007669"/>
    <property type="project" value="InterPro"/>
</dbReference>
<dbReference type="AlphaFoldDB" id="A0A1N6G9K3"/>
<proteinExistence type="predicted"/>
<dbReference type="PROSITE" id="PS51257">
    <property type="entry name" value="PROKAR_LIPOPROTEIN"/>
    <property type="match status" value="1"/>
</dbReference>
<organism evidence="2 3">
    <name type="scientific">Nitrosomonas cryotolerans ATCC 49181</name>
    <dbReference type="NCBI Taxonomy" id="1131553"/>
    <lineage>
        <taxon>Bacteria</taxon>
        <taxon>Pseudomonadati</taxon>
        <taxon>Pseudomonadota</taxon>
        <taxon>Betaproteobacteria</taxon>
        <taxon>Nitrosomonadales</taxon>
        <taxon>Nitrosomonadaceae</taxon>
        <taxon>Nitrosomonas</taxon>
    </lineage>
</organism>
<keyword evidence="1" id="KW-0732">Signal</keyword>
<feature type="chain" id="PRO_5009936133" description="Cytochrome c domain-containing protein" evidence="1">
    <location>
        <begin position="22"/>
        <end position="626"/>
    </location>
</feature>
<evidence type="ECO:0000313" key="3">
    <source>
        <dbReference type="Proteomes" id="UP000185062"/>
    </source>
</evidence>
<dbReference type="STRING" id="44575.SAMN05216419_10055"/>
<dbReference type="PANTHER" id="PTHR30600">
    <property type="entry name" value="CYTOCHROME C PEROXIDASE-RELATED"/>
    <property type="match status" value="1"/>
</dbReference>
<dbReference type="InterPro" id="IPR036909">
    <property type="entry name" value="Cyt_c-like_dom_sf"/>
</dbReference>
<dbReference type="InterPro" id="IPR051395">
    <property type="entry name" value="Cytochrome_c_Peroxidase/MauG"/>
</dbReference>
<dbReference type="GO" id="GO:0009055">
    <property type="term" value="F:electron transfer activity"/>
    <property type="evidence" value="ECO:0007669"/>
    <property type="project" value="InterPro"/>
</dbReference>
<protein>
    <recommendedName>
        <fullName evidence="4">Cytochrome c domain-containing protein</fullName>
    </recommendedName>
</protein>
<dbReference type="SUPFAM" id="SSF46626">
    <property type="entry name" value="Cytochrome c"/>
    <property type="match status" value="1"/>
</dbReference>
<dbReference type="Gene3D" id="1.10.760.10">
    <property type="entry name" value="Cytochrome c-like domain"/>
    <property type="match status" value="1"/>
</dbReference>
<name>A0A1N6G9K3_9PROT</name>
<dbReference type="PANTHER" id="PTHR30600:SF9">
    <property type="entry name" value="BLR7738 PROTEIN"/>
    <property type="match status" value="1"/>
</dbReference>
<dbReference type="Proteomes" id="UP000185062">
    <property type="component" value="Unassembled WGS sequence"/>
</dbReference>
<gene>
    <name evidence="2" type="ORF">SAMN02743940_0609</name>
</gene>
<evidence type="ECO:0000313" key="2">
    <source>
        <dbReference type="EMBL" id="SIO04102.1"/>
    </source>
</evidence>
<dbReference type="GO" id="GO:0004130">
    <property type="term" value="F:cytochrome-c peroxidase activity"/>
    <property type="evidence" value="ECO:0007669"/>
    <property type="project" value="TreeGrafter"/>
</dbReference>
<dbReference type="InterPro" id="IPR047758">
    <property type="entry name" value="CytoC_perox"/>
</dbReference>
<keyword evidence="3" id="KW-1185">Reference proteome</keyword>
<dbReference type="EMBL" id="FSRO01000001">
    <property type="protein sequence ID" value="SIO04102.1"/>
    <property type="molecule type" value="Genomic_DNA"/>
</dbReference>
<dbReference type="RefSeq" id="WP_051537519.1">
    <property type="nucleotide sequence ID" value="NZ_FSRO01000001.1"/>
</dbReference>
<dbReference type="NCBIfam" id="NF040606">
    <property type="entry name" value="CytoC_perox"/>
    <property type="match status" value="1"/>
</dbReference>